<dbReference type="InterPro" id="IPR036179">
    <property type="entry name" value="Ig-like_dom_sf"/>
</dbReference>
<evidence type="ECO:0000313" key="2">
    <source>
        <dbReference type="Ensembl" id="ENSCVAP00000029726.1"/>
    </source>
</evidence>
<dbReference type="SMART" id="SM00409">
    <property type="entry name" value="IG"/>
    <property type="match status" value="1"/>
</dbReference>
<dbReference type="SUPFAM" id="SSF48726">
    <property type="entry name" value="Immunoglobulin"/>
    <property type="match status" value="1"/>
</dbReference>
<dbReference type="InterPro" id="IPR003599">
    <property type="entry name" value="Ig_sub"/>
</dbReference>
<reference evidence="2" key="2">
    <citation type="submission" date="2025-09" db="UniProtKB">
        <authorList>
            <consortium name="Ensembl"/>
        </authorList>
    </citation>
    <scope>IDENTIFICATION</scope>
</reference>
<organism evidence="2 3">
    <name type="scientific">Cyprinodon variegatus</name>
    <name type="common">Sheepshead minnow</name>
    <dbReference type="NCBI Taxonomy" id="28743"/>
    <lineage>
        <taxon>Eukaryota</taxon>
        <taxon>Metazoa</taxon>
        <taxon>Chordata</taxon>
        <taxon>Craniata</taxon>
        <taxon>Vertebrata</taxon>
        <taxon>Euteleostomi</taxon>
        <taxon>Actinopterygii</taxon>
        <taxon>Neopterygii</taxon>
        <taxon>Teleostei</taxon>
        <taxon>Neoteleostei</taxon>
        <taxon>Acanthomorphata</taxon>
        <taxon>Ovalentaria</taxon>
        <taxon>Atherinomorphae</taxon>
        <taxon>Cyprinodontiformes</taxon>
        <taxon>Cyprinodontidae</taxon>
        <taxon>Cyprinodon</taxon>
    </lineage>
</organism>
<dbReference type="OMA" id="YYYGNRT"/>
<keyword evidence="3" id="KW-1185">Reference proteome</keyword>
<dbReference type="Proteomes" id="UP000265020">
    <property type="component" value="Unassembled WGS sequence"/>
</dbReference>
<accession>A0A3Q2EBQ5</accession>
<dbReference type="Ensembl" id="ENSCVAT00000022969.1">
    <property type="protein sequence ID" value="ENSCVAP00000029726.1"/>
    <property type="gene ID" value="ENSCVAG00000017732.1"/>
</dbReference>
<name>A0A3Q2EBQ5_CYPVA</name>
<feature type="domain" description="Ig-like" evidence="1">
    <location>
        <begin position="1"/>
        <end position="89"/>
    </location>
</feature>
<evidence type="ECO:0000313" key="3">
    <source>
        <dbReference type="Proteomes" id="UP000265020"/>
    </source>
</evidence>
<sequence length="131" mass="15261">MITTIVRPGDNITLYCDCTRSTGVHIVWFRNCSHEHQPTLVVKTVGDIEYVKERENLFPHFKFLKNESSNSYDLLIINVTGSDEGRYYCGTTEPKVEKDENMKHFMKNVYIYGNITTRITVSVYIKLKMNL</sequence>
<evidence type="ECO:0000259" key="1">
    <source>
        <dbReference type="PROSITE" id="PS50835"/>
    </source>
</evidence>
<dbReference type="AlphaFoldDB" id="A0A3Q2EBQ5"/>
<dbReference type="InterPro" id="IPR013783">
    <property type="entry name" value="Ig-like_fold"/>
</dbReference>
<dbReference type="PROSITE" id="PS50835">
    <property type="entry name" value="IG_LIKE"/>
    <property type="match status" value="1"/>
</dbReference>
<dbReference type="Gene3D" id="2.60.40.10">
    <property type="entry name" value="Immunoglobulins"/>
    <property type="match status" value="1"/>
</dbReference>
<reference evidence="2" key="1">
    <citation type="submission" date="2025-08" db="UniProtKB">
        <authorList>
            <consortium name="Ensembl"/>
        </authorList>
    </citation>
    <scope>IDENTIFICATION</scope>
</reference>
<protein>
    <recommendedName>
        <fullName evidence="1">Ig-like domain-containing protein</fullName>
    </recommendedName>
</protein>
<dbReference type="InterPro" id="IPR013106">
    <property type="entry name" value="Ig_V-set"/>
</dbReference>
<dbReference type="GeneTree" id="ENSGT00400000023727"/>
<proteinExistence type="predicted"/>
<dbReference type="Pfam" id="PF07686">
    <property type="entry name" value="V-set"/>
    <property type="match status" value="1"/>
</dbReference>
<dbReference type="InterPro" id="IPR007110">
    <property type="entry name" value="Ig-like_dom"/>
</dbReference>